<reference evidence="2 3" key="1">
    <citation type="journal article" date="2016" name="Nat. Commun.">
        <title>Thousands of microbial genomes shed light on interconnected biogeochemical processes in an aquifer system.</title>
        <authorList>
            <person name="Anantharaman K."/>
            <person name="Brown C.T."/>
            <person name="Hug L.A."/>
            <person name="Sharon I."/>
            <person name="Castelle C.J."/>
            <person name="Probst A.J."/>
            <person name="Thomas B.C."/>
            <person name="Singh A."/>
            <person name="Wilkins M.J."/>
            <person name="Karaoz U."/>
            <person name="Brodie E.L."/>
            <person name="Williams K.H."/>
            <person name="Hubbard S.S."/>
            <person name="Banfield J.F."/>
        </authorList>
    </citation>
    <scope>NUCLEOTIDE SEQUENCE [LARGE SCALE GENOMIC DNA]</scope>
</reference>
<sequence length="83" mass="9021">MADPGGHSSGDSYVATIVSVGIPFVLLPVAIVVIAVKDGLQALLAKKEVREDPHEAALKRIRFFINNPDYRHPDPPASRSDHH</sequence>
<dbReference type="EMBL" id="MGEJ01000003">
    <property type="protein sequence ID" value="OGL81697.1"/>
    <property type="molecule type" value="Genomic_DNA"/>
</dbReference>
<evidence type="ECO:0000313" key="2">
    <source>
        <dbReference type="EMBL" id="OGL81697.1"/>
    </source>
</evidence>
<gene>
    <name evidence="2" type="ORF">A3B21_04585</name>
</gene>
<accession>A0A1F7UVK7</accession>
<keyword evidence="1" id="KW-0812">Transmembrane</keyword>
<keyword evidence="1" id="KW-1133">Transmembrane helix</keyword>
<comment type="caution">
    <text evidence="2">The sequence shown here is derived from an EMBL/GenBank/DDBJ whole genome shotgun (WGS) entry which is preliminary data.</text>
</comment>
<evidence type="ECO:0000313" key="3">
    <source>
        <dbReference type="Proteomes" id="UP000176897"/>
    </source>
</evidence>
<organism evidence="2 3">
    <name type="scientific">Candidatus Uhrbacteria bacterium RIFCSPLOWO2_01_FULL_47_24</name>
    <dbReference type="NCBI Taxonomy" id="1802401"/>
    <lineage>
        <taxon>Bacteria</taxon>
        <taxon>Candidatus Uhriibacteriota</taxon>
    </lineage>
</organism>
<name>A0A1F7UVK7_9BACT</name>
<evidence type="ECO:0000256" key="1">
    <source>
        <dbReference type="SAM" id="Phobius"/>
    </source>
</evidence>
<feature type="transmembrane region" description="Helical" evidence="1">
    <location>
        <begin position="12"/>
        <end position="36"/>
    </location>
</feature>
<dbReference type="Proteomes" id="UP000176897">
    <property type="component" value="Unassembled WGS sequence"/>
</dbReference>
<keyword evidence="1" id="KW-0472">Membrane</keyword>
<protein>
    <submittedName>
        <fullName evidence="2">Uncharacterized protein</fullName>
    </submittedName>
</protein>
<dbReference type="AlphaFoldDB" id="A0A1F7UVK7"/>
<proteinExistence type="predicted"/>